<evidence type="ECO:0000313" key="2">
    <source>
        <dbReference type="EMBL" id="CAP91245.1"/>
    </source>
</evidence>
<dbReference type="EMBL" id="AM920428">
    <property type="protein sequence ID" value="CAP91245.1"/>
    <property type="molecule type" value="Genomic_DNA"/>
</dbReference>
<reference evidence="2 3" key="1">
    <citation type="journal article" date="2008" name="Nat. Biotechnol.">
        <title>Genome sequencing and analysis of the filamentous fungus Penicillium chrysogenum.</title>
        <authorList>
            <person name="van den Berg M.A."/>
            <person name="Albang R."/>
            <person name="Albermann K."/>
            <person name="Badger J.H."/>
            <person name="Daran J.-M."/>
            <person name="Driessen A.J.M."/>
            <person name="Garcia-Estrada C."/>
            <person name="Fedorova N.D."/>
            <person name="Harris D.M."/>
            <person name="Heijne W.H.M."/>
            <person name="Joardar V.S."/>
            <person name="Kiel J.A.K.W."/>
            <person name="Kovalchuk A."/>
            <person name="Martin J.F."/>
            <person name="Nierman W.C."/>
            <person name="Nijland J.G."/>
            <person name="Pronk J.T."/>
            <person name="Roubos J.A."/>
            <person name="van der Klei I.J."/>
            <person name="van Peij N.N.M.E."/>
            <person name="Veenhuis M."/>
            <person name="von Doehren H."/>
            <person name="Wagner C."/>
            <person name="Wortman J.R."/>
            <person name="Bovenberg R.A.L."/>
        </authorList>
    </citation>
    <scope>NUCLEOTIDE SEQUENCE [LARGE SCALE GENOMIC DNA]</scope>
    <source>
        <strain evidence="3">ATCC 28089 / DSM 1075 / NRRL 1951 / Wisconsin 54-1255</strain>
    </source>
</reference>
<proteinExistence type="predicted"/>
<sequence length="218" mass="24368">MGDQWAIRAEEVQHGLISGREKKGKQVLVWNRDSSRSGRGTNTNTDQHNEESKAFGQQRQMNSIRWPPPDCGLERMKTVVGWIGSVTGIMQPSSRTGPQLLSSLHNGETIGGLKDKEHRYLRKIRMTLRQRQMSAQISLSWGAQSKKKWRSSEGYYDGGHKASSEVLPVLPGFPLLGQFSSRSTRRSGPDLIRRNQLVKMPETLPGGCGRVPGTPLYT</sequence>
<gene>
    <name evidence="2" type="ORF">Pc13g01760</name>
    <name evidence="2" type="ORF">PCH_Pc13g01760</name>
</gene>
<evidence type="ECO:0000256" key="1">
    <source>
        <dbReference type="SAM" id="MobiDB-lite"/>
    </source>
</evidence>
<dbReference type="VEuPathDB" id="FungiDB:PCH_Pc13g01760"/>
<name>B6H1T7_PENRW</name>
<keyword evidence="3" id="KW-1185">Reference proteome</keyword>
<organism evidence="2 3">
    <name type="scientific">Penicillium rubens (strain ATCC 28089 / DSM 1075 / NRRL 1951 / Wisconsin 54-1255)</name>
    <name type="common">Penicillium chrysogenum</name>
    <dbReference type="NCBI Taxonomy" id="500485"/>
    <lineage>
        <taxon>Eukaryota</taxon>
        <taxon>Fungi</taxon>
        <taxon>Dikarya</taxon>
        <taxon>Ascomycota</taxon>
        <taxon>Pezizomycotina</taxon>
        <taxon>Eurotiomycetes</taxon>
        <taxon>Eurotiomycetidae</taxon>
        <taxon>Eurotiales</taxon>
        <taxon>Aspergillaceae</taxon>
        <taxon>Penicillium</taxon>
        <taxon>Penicillium chrysogenum species complex</taxon>
    </lineage>
</organism>
<dbReference type="Proteomes" id="UP000000724">
    <property type="component" value="Contig Pc00c13"/>
</dbReference>
<feature type="region of interest" description="Disordered" evidence="1">
    <location>
        <begin position="12"/>
        <end position="70"/>
    </location>
</feature>
<protein>
    <submittedName>
        <fullName evidence="2">Uncharacterized protein</fullName>
    </submittedName>
</protein>
<dbReference type="AlphaFoldDB" id="B6H1T7"/>
<dbReference type="HOGENOM" id="CLU_1267259_0_0_1"/>
<accession>B6H1T7</accession>
<feature type="compositionally biased region" description="Polar residues" evidence="1">
    <location>
        <begin position="37"/>
        <end position="46"/>
    </location>
</feature>
<evidence type="ECO:0000313" key="3">
    <source>
        <dbReference type="Proteomes" id="UP000000724"/>
    </source>
</evidence>
<dbReference type="OrthoDB" id="10359913at2759"/>
<dbReference type="OMA" id="KEHRYLR"/>